<sequence>MRPSALTLRTSPEVLTAALPQLSQAGLLTYTYDGDSDAPYATTTQLPGGASRPACRATLSSPSSASQGSLLWR</sequence>
<gene>
    <name evidence="2" type="ORF">HEK616_37140</name>
</gene>
<protein>
    <submittedName>
        <fullName evidence="2">Uncharacterized protein</fullName>
    </submittedName>
</protein>
<reference evidence="2" key="1">
    <citation type="submission" date="2022-06" db="EMBL/GenBank/DDBJ databases">
        <title>Complete genome sequence of Streptomyces nigrescens HEK616.</title>
        <authorList>
            <person name="Asamizu S."/>
            <person name="Onaka H."/>
        </authorList>
    </citation>
    <scope>NUCLEOTIDE SEQUENCE</scope>
    <source>
        <strain evidence="2">HEK616</strain>
    </source>
</reference>
<dbReference type="EMBL" id="AP026073">
    <property type="protein sequence ID" value="BDM70227.1"/>
    <property type="molecule type" value="Genomic_DNA"/>
</dbReference>
<dbReference type="Proteomes" id="UP001059597">
    <property type="component" value="Chromosome"/>
</dbReference>
<feature type="region of interest" description="Disordered" evidence="1">
    <location>
        <begin position="41"/>
        <end position="73"/>
    </location>
</feature>
<name>A0ABM7ZV28_STRNI</name>
<feature type="compositionally biased region" description="Low complexity" evidence="1">
    <location>
        <begin position="59"/>
        <end position="73"/>
    </location>
</feature>
<accession>A0ABM7ZV28</accession>
<proteinExistence type="predicted"/>
<evidence type="ECO:0000313" key="3">
    <source>
        <dbReference type="Proteomes" id="UP001059597"/>
    </source>
</evidence>
<evidence type="ECO:0000313" key="2">
    <source>
        <dbReference type="EMBL" id="BDM70227.1"/>
    </source>
</evidence>
<evidence type="ECO:0000256" key="1">
    <source>
        <dbReference type="SAM" id="MobiDB-lite"/>
    </source>
</evidence>
<organism evidence="2 3">
    <name type="scientific">Streptomyces nigrescens</name>
    <dbReference type="NCBI Taxonomy" id="1920"/>
    <lineage>
        <taxon>Bacteria</taxon>
        <taxon>Bacillati</taxon>
        <taxon>Actinomycetota</taxon>
        <taxon>Actinomycetes</taxon>
        <taxon>Kitasatosporales</taxon>
        <taxon>Streptomycetaceae</taxon>
        <taxon>Streptomyces</taxon>
    </lineage>
</organism>
<keyword evidence="3" id="KW-1185">Reference proteome</keyword>